<evidence type="ECO:0000313" key="2">
    <source>
        <dbReference type="Proteomes" id="UP000184550"/>
    </source>
</evidence>
<dbReference type="AlphaFoldDB" id="A0A7Z9BQ64"/>
<accession>A0A7Z9BQ64</accession>
<keyword evidence="2" id="KW-1185">Reference proteome</keyword>
<organism evidence="1 2">
    <name type="scientific">Planktothrix serta PCC 8927</name>
    <dbReference type="NCBI Taxonomy" id="671068"/>
    <lineage>
        <taxon>Bacteria</taxon>
        <taxon>Bacillati</taxon>
        <taxon>Cyanobacteriota</taxon>
        <taxon>Cyanophyceae</taxon>
        <taxon>Oscillatoriophycideae</taxon>
        <taxon>Oscillatoriales</taxon>
        <taxon>Microcoleaceae</taxon>
        <taxon>Planktothrix</taxon>
    </lineage>
</organism>
<dbReference type="Proteomes" id="UP000184550">
    <property type="component" value="Unassembled WGS sequence"/>
</dbReference>
<protein>
    <submittedName>
        <fullName evidence="1">Uncharacterized protein</fullName>
    </submittedName>
</protein>
<name>A0A7Z9BQ64_9CYAN</name>
<evidence type="ECO:0000313" key="1">
    <source>
        <dbReference type="EMBL" id="VXD20234.1"/>
    </source>
</evidence>
<proteinExistence type="predicted"/>
<comment type="caution">
    <text evidence="1">The sequence shown here is derived from an EMBL/GenBank/DDBJ whole genome shotgun (WGS) entry which is preliminary data.</text>
</comment>
<gene>
    <name evidence="1" type="ORF">PL8927_690014</name>
</gene>
<dbReference type="EMBL" id="CZCU02000145">
    <property type="protein sequence ID" value="VXD20234.1"/>
    <property type="molecule type" value="Genomic_DNA"/>
</dbReference>
<sequence>MGVILHHATCLRGSLNGVDASLDAAILTIVLRLPPRPFRVSECPT</sequence>
<reference evidence="1" key="1">
    <citation type="submission" date="2019-10" db="EMBL/GenBank/DDBJ databases">
        <authorList>
            <consortium name="Genoscope - CEA"/>
            <person name="William W."/>
        </authorList>
    </citation>
    <scope>NUCLEOTIDE SEQUENCE [LARGE SCALE GENOMIC DNA]</scope>
    <source>
        <strain evidence="1">BBR_PRJEB10992</strain>
    </source>
</reference>